<dbReference type="PIRSF" id="PIRSF017082">
    <property type="entry name" value="YflP"/>
    <property type="match status" value="1"/>
</dbReference>
<dbReference type="EMBL" id="QGNA01000001">
    <property type="protein sequence ID" value="PWS38295.1"/>
    <property type="molecule type" value="Genomic_DNA"/>
</dbReference>
<dbReference type="InterPro" id="IPR005064">
    <property type="entry name" value="BUG"/>
</dbReference>
<evidence type="ECO:0000256" key="2">
    <source>
        <dbReference type="SAM" id="SignalP"/>
    </source>
</evidence>
<dbReference type="AlphaFoldDB" id="A0A317FHM5"/>
<reference evidence="4" key="1">
    <citation type="submission" date="2018-05" db="EMBL/GenBank/DDBJ databases">
        <authorList>
            <person name="Du Z."/>
            <person name="Wang X."/>
        </authorList>
    </citation>
    <scope>NUCLEOTIDE SEQUENCE [LARGE SCALE GENOMIC DNA]</scope>
    <source>
        <strain evidence="4">CQN31</strain>
    </source>
</reference>
<evidence type="ECO:0000313" key="3">
    <source>
        <dbReference type="EMBL" id="PWS38295.1"/>
    </source>
</evidence>
<gene>
    <name evidence="3" type="ORF">DFH01_03120</name>
</gene>
<feature type="chain" id="PRO_5016370502" evidence="2">
    <location>
        <begin position="36"/>
        <end position="346"/>
    </location>
</feature>
<dbReference type="OrthoDB" id="7250553at2"/>
<comment type="caution">
    <text evidence="3">The sequence shown here is derived from an EMBL/GenBank/DDBJ whole genome shotgun (WGS) entry which is preliminary data.</text>
</comment>
<dbReference type="PANTHER" id="PTHR42928:SF1">
    <property type="entry name" value="BLR4371 PROTEIN"/>
    <property type="match status" value="1"/>
</dbReference>
<dbReference type="PANTHER" id="PTHR42928">
    <property type="entry name" value="TRICARBOXYLATE-BINDING PROTEIN"/>
    <property type="match status" value="1"/>
</dbReference>
<dbReference type="Gene3D" id="3.40.190.10">
    <property type="entry name" value="Periplasmic binding protein-like II"/>
    <property type="match status" value="1"/>
</dbReference>
<accession>A0A317FHM5</accession>
<feature type="signal peptide" evidence="2">
    <location>
        <begin position="1"/>
        <end position="35"/>
    </location>
</feature>
<protein>
    <submittedName>
        <fullName evidence="3">Tricarboxylate transporter</fullName>
    </submittedName>
</protein>
<dbReference type="Proteomes" id="UP000245765">
    <property type="component" value="Unassembled WGS sequence"/>
</dbReference>
<proteinExistence type="inferred from homology"/>
<evidence type="ECO:0000256" key="1">
    <source>
        <dbReference type="ARBA" id="ARBA00006987"/>
    </source>
</evidence>
<dbReference type="RefSeq" id="WP_109868916.1">
    <property type="nucleotide sequence ID" value="NZ_QGNA01000001.1"/>
</dbReference>
<keyword evidence="2" id="KW-0732">Signal</keyword>
<comment type="similarity">
    <text evidence="1">Belongs to the UPF0065 (bug) family.</text>
</comment>
<sequence length="346" mass="37746">MTRIASPHASSRFVPSRRGLLLGAGAALLARPALAQSWQPARPVEFIVAAGPGGGTDQFARIVQSIVQKHNLMRTPIIVSNKGGGAGTEAFVYGRGAAGDPHKVVFGTNNVWLMPLVTRVGYGLADLRPVASMAADEFILWTYTDAPYRTAKDLVEAARAQNGTFRMGGSQARDTDHILTKQIERATGVTFTYVPFRSGGEVAIQLAGKHVEANTNNPAENVAQWRAGRVRPLCVFNPQRLTLTEKVHDGVGWSDIPTSTEAGIGPADFRMPRTVWLPARTTDAQAAFWTELLSRVRETPEWKAWLQAGSQGDLWQTGAELASFIREDEATNRAHFREYGWLVEQG</sequence>
<dbReference type="Gene3D" id="3.40.190.150">
    <property type="entry name" value="Bordetella uptake gene, domain 1"/>
    <property type="match status" value="1"/>
</dbReference>
<name>A0A317FHM5_9PROT</name>
<dbReference type="InterPro" id="IPR042100">
    <property type="entry name" value="Bug_dom1"/>
</dbReference>
<dbReference type="Pfam" id="PF03401">
    <property type="entry name" value="TctC"/>
    <property type="match status" value="1"/>
</dbReference>
<organism evidence="3 4">
    <name type="scientific">Falsiroseomonas bella</name>
    <dbReference type="NCBI Taxonomy" id="2184016"/>
    <lineage>
        <taxon>Bacteria</taxon>
        <taxon>Pseudomonadati</taxon>
        <taxon>Pseudomonadota</taxon>
        <taxon>Alphaproteobacteria</taxon>
        <taxon>Acetobacterales</taxon>
        <taxon>Roseomonadaceae</taxon>
        <taxon>Falsiroseomonas</taxon>
    </lineage>
</organism>
<keyword evidence="4" id="KW-1185">Reference proteome</keyword>
<evidence type="ECO:0000313" key="4">
    <source>
        <dbReference type="Proteomes" id="UP000245765"/>
    </source>
</evidence>
<dbReference type="CDD" id="cd07012">
    <property type="entry name" value="PBP2_Bug_TTT"/>
    <property type="match status" value="1"/>
</dbReference>